<dbReference type="InterPro" id="IPR035931">
    <property type="entry name" value="YlxR-like_sf"/>
</dbReference>
<comment type="caution">
    <text evidence="3">The sequence shown here is derived from an EMBL/GenBank/DDBJ whole genome shotgun (WGS) entry which is preliminary data.</text>
</comment>
<dbReference type="Proteomes" id="UP000094501">
    <property type="component" value="Unassembled WGS sequence"/>
</dbReference>
<feature type="region of interest" description="Disordered" evidence="1">
    <location>
        <begin position="1"/>
        <end position="20"/>
    </location>
</feature>
<dbReference type="Gene3D" id="3.30.1230.10">
    <property type="entry name" value="YlxR-like"/>
    <property type="match status" value="1"/>
</dbReference>
<dbReference type="SUPFAM" id="SSF55315">
    <property type="entry name" value="L30e-like"/>
    <property type="match status" value="1"/>
</dbReference>
<organism evidence="3 4">
    <name type="scientific">Methyloceanibacter methanicus</name>
    <dbReference type="NCBI Taxonomy" id="1774968"/>
    <lineage>
        <taxon>Bacteria</taxon>
        <taxon>Pseudomonadati</taxon>
        <taxon>Pseudomonadota</taxon>
        <taxon>Alphaproteobacteria</taxon>
        <taxon>Hyphomicrobiales</taxon>
        <taxon>Hyphomicrobiaceae</taxon>
        <taxon>Methyloceanibacter</taxon>
    </lineage>
</organism>
<dbReference type="AlphaFoldDB" id="A0A1E3W253"/>
<evidence type="ECO:0000256" key="1">
    <source>
        <dbReference type="SAM" id="MobiDB-lite"/>
    </source>
</evidence>
<dbReference type="SUPFAM" id="SSF64376">
    <property type="entry name" value="YlxR-like"/>
    <property type="match status" value="1"/>
</dbReference>
<dbReference type="InterPro" id="IPR029064">
    <property type="entry name" value="Ribosomal_eL30-like_sf"/>
</dbReference>
<keyword evidence="4" id="KW-1185">Reference proteome</keyword>
<protein>
    <recommendedName>
        <fullName evidence="2">YlxR domain-containing protein</fullName>
    </recommendedName>
</protein>
<dbReference type="Pfam" id="PF04296">
    <property type="entry name" value="YlxR"/>
    <property type="match status" value="1"/>
</dbReference>
<dbReference type="STRING" id="1774968.AUC68_01865"/>
<sequence>MHSETRRTGSRRTSGDTQRRCALTRAHRPKTDLIRFVLGPDGTVVPDLKERLPGRGVWLTATHETVADAAKRKVFARALKTDAKAPEGLAEQVDGLLSEAALGAFALANKAGEVVFGHTKVEDALRSGRTIALVHASDAAADGCRKLDGKAKAATDGQGLPAICAFTADELGLASGRTNVIHAALIQGGAAQKFLAAASRVERYRGGISAFADRYGLDTEQE</sequence>
<name>A0A1E3W253_9HYPH</name>
<proteinExistence type="predicted"/>
<dbReference type="InterPro" id="IPR007393">
    <property type="entry name" value="YlxR_dom"/>
</dbReference>
<evidence type="ECO:0000313" key="4">
    <source>
        <dbReference type="Proteomes" id="UP000094501"/>
    </source>
</evidence>
<dbReference type="NCBIfam" id="NF006622">
    <property type="entry name" value="PRK09190.1"/>
    <property type="match status" value="1"/>
</dbReference>
<gene>
    <name evidence="3" type="ORF">AUC68_01865</name>
</gene>
<dbReference type="PANTHER" id="PTHR34215">
    <property type="entry name" value="BLL0784 PROTEIN"/>
    <property type="match status" value="1"/>
</dbReference>
<dbReference type="Gene3D" id="3.30.1330.30">
    <property type="match status" value="1"/>
</dbReference>
<dbReference type="PANTHER" id="PTHR34215:SF1">
    <property type="entry name" value="YLXR DOMAIN-CONTAINING PROTEIN"/>
    <property type="match status" value="1"/>
</dbReference>
<dbReference type="EMBL" id="LPWG01000010">
    <property type="protein sequence ID" value="ODR99897.1"/>
    <property type="molecule type" value="Genomic_DNA"/>
</dbReference>
<feature type="domain" description="YlxR" evidence="2">
    <location>
        <begin position="19"/>
        <end position="93"/>
    </location>
</feature>
<feature type="compositionally biased region" description="Basic and acidic residues" evidence="1">
    <location>
        <begin position="1"/>
        <end position="19"/>
    </location>
</feature>
<evidence type="ECO:0000313" key="3">
    <source>
        <dbReference type="EMBL" id="ODR99897.1"/>
    </source>
</evidence>
<dbReference type="OrthoDB" id="9799836at2"/>
<accession>A0A1E3W253</accession>
<reference evidence="3 4" key="1">
    <citation type="journal article" date="2016" name="Environ. Microbiol.">
        <title>New Methyloceanibacter diversity from North Sea sediments includes methanotroph containing solely the soluble methane monooxygenase.</title>
        <authorList>
            <person name="Vekeman B."/>
            <person name="Kerckhof F.M."/>
            <person name="Cremers G."/>
            <person name="de Vos P."/>
            <person name="Vandamme P."/>
            <person name="Boon N."/>
            <person name="Op den Camp H.J."/>
            <person name="Heylen K."/>
        </authorList>
    </citation>
    <scope>NUCLEOTIDE SEQUENCE [LARGE SCALE GENOMIC DNA]</scope>
    <source>
        <strain evidence="3 4">R-67174</strain>
    </source>
</reference>
<dbReference type="InterPro" id="IPR037465">
    <property type="entry name" value="YlxR"/>
</dbReference>
<dbReference type="CDD" id="cd00279">
    <property type="entry name" value="YlxR"/>
    <property type="match status" value="1"/>
</dbReference>
<evidence type="ECO:0000259" key="2">
    <source>
        <dbReference type="Pfam" id="PF04296"/>
    </source>
</evidence>